<keyword evidence="6 9" id="KW-0378">Hydrolase</keyword>
<dbReference type="Pfam" id="PF01227">
    <property type="entry name" value="GTP_cyclohydroI"/>
    <property type="match status" value="1"/>
</dbReference>
<evidence type="ECO:0000256" key="7">
    <source>
        <dbReference type="ARBA" id="ARBA00030854"/>
    </source>
</evidence>
<dbReference type="AlphaFoldDB" id="A0A4R5WFR3"/>
<accession>A0A4R5WFR3</accession>
<dbReference type="GO" id="GO:0008270">
    <property type="term" value="F:zinc ion binding"/>
    <property type="evidence" value="ECO:0007669"/>
    <property type="project" value="TreeGrafter"/>
</dbReference>
<comment type="pathway">
    <text evidence="2">Cofactor biosynthesis; 7,8-dihydroneopterin triphosphate biosynthesis; 7,8-dihydroneopterin triphosphate from GTP: step 1/1.</text>
</comment>
<dbReference type="GO" id="GO:0046654">
    <property type="term" value="P:tetrahydrofolate biosynthetic process"/>
    <property type="evidence" value="ECO:0007669"/>
    <property type="project" value="InterPro"/>
</dbReference>
<comment type="catalytic activity">
    <reaction evidence="1">
        <text>GTP + H2O = 7,8-dihydroneopterin 3'-triphosphate + formate + H(+)</text>
        <dbReference type="Rhea" id="RHEA:17473"/>
        <dbReference type="ChEBI" id="CHEBI:15377"/>
        <dbReference type="ChEBI" id="CHEBI:15378"/>
        <dbReference type="ChEBI" id="CHEBI:15740"/>
        <dbReference type="ChEBI" id="CHEBI:37565"/>
        <dbReference type="ChEBI" id="CHEBI:58462"/>
        <dbReference type="EC" id="3.5.4.16"/>
    </reaction>
</comment>
<keyword evidence="5" id="KW-0554">One-carbon metabolism</keyword>
<evidence type="ECO:0000259" key="8">
    <source>
        <dbReference type="Pfam" id="PF01227"/>
    </source>
</evidence>
<dbReference type="PANTHER" id="PTHR11109:SF7">
    <property type="entry name" value="GTP CYCLOHYDROLASE 1"/>
    <property type="match status" value="1"/>
</dbReference>
<dbReference type="EMBL" id="JAUFSA010000001">
    <property type="protein sequence ID" value="MDP7735204.1"/>
    <property type="molecule type" value="Genomic_DNA"/>
</dbReference>
<evidence type="ECO:0000256" key="6">
    <source>
        <dbReference type="ARBA" id="ARBA00022801"/>
    </source>
</evidence>
<dbReference type="GO" id="GO:0005737">
    <property type="term" value="C:cytoplasm"/>
    <property type="evidence" value="ECO:0007669"/>
    <property type="project" value="TreeGrafter"/>
</dbReference>
<evidence type="ECO:0000256" key="2">
    <source>
        <dbReference type="ARBA" id="ARBA00005080"/>
    </source>
</evidence>
<dbReference type="EC" id="3.5.4.16" evidence="3"/>
<name>A0A4R5WFR3_9MYCO</name>
<protein>
    <recommendedName>
        <fullName evidence="4">GTP cyclohydrolase 1</fullName>
        <ecNumber evidence="3">3.5.4.16</ecNumber>
    </recommendedName>
    <alternativeName>
        <fullName evidence="7">GTP cyclohydrolase I</fullName>
    </alternativeName>
</protein>
<comment type="caution">
    <text evidence="9">The sequence shown here is derived from an EMBL/GenBank/DDBJ whole genome shotgun (WGS) entry which is preliminary data.</text>
</comment>
<dbReference type="PANTHER" id="PTHR11109">
    <property type="entry name" value="GTP CYCLOHYDROLASE I"/>
    <property type="match status" value="1"/>
</dbReference>
<dbReference type="GO" id="GO:0006730">
    <property type="term" value="P:one-carbon metabolic process"/>
    <property type="evidence" value="ECO:0007669"/>
    <property type="project" value="UniProtKB-KW"/>
</dbReference>
<feature type="domain" description="GTP cyclohydrolase I" evidence="8">
    <location>
        <begin position="44"/>
        <end position="222"/>
    </location>
</feature>
<sequence length="227" mass="24953">MTSLADQPDNVIEMTAAGVLPDLAGRWFETPSRAISPAQWDRFEASIAEIFSAFGLDLQTPGTRETPKRFLKALYDITAGYDGDPKLATSFPAERGGTLEAAPSQVIEGPIDFNCLCEHHALPFFGTAFIGYIAGDQIIGISKLTRLVRLFARRFTVQERLGEQIADGLTALIEPRGVAVHLEAAHLCTHVRGVAEHSRTTTTVWRGEFAGADLRREFLAEVRSLRR</sequence>
<dbReference type="Gene3D" id="3.30.1130.10">
    <property type="match status" value="1"/>
</dbReference>
<evidence type="ECO:0000256" key="5">
    <source>
        <dbReference type="ARBA" id="ARBA00022563"/>
    </source>
</evidence>
<dbReference type="Proteomes" id="UP001229081">
    <property type="component" value="Unassembled WGS sequence"/>
</dbReference>
<dbReference type="InterPro" id="IPR001474">
    <property type="entry name" value="GTP_CycHdrlase_I"/>
</dbReference>
<evidence type="ECO:0000256" key="4">
    <source>
        <dbReference type="ARBA" id="ARBA00017272"/>
    </source>
</evidence>
<dbReference type="RefSeq" id="WP_133437655.1">
    <property type="nucleotide sequence ID" value="NZ_JAUFSA010000001.1"/>
</dbReference>
<organism evidence="9 10">
    <name type="scientific">Mycobacterium paragordonae</name>
    <dbReference type="NCBI Taxonomy" id="1389713"/>
    <lineage>
        <taxon>Bacteria</taxon>
        <taxon>Bacillati</taxon>
        <taxon>Actinomycetota</taxon>
        <taxon>Actinomycetes</taxon>
        <taxon>Mycobacteriales</taxon>
        <taxon>Mycobacteriaceae</taxon>
        <taxon>Mycobacterium</taxon>
    </lineage>
</organism>
<dbReference type="InterPro" id="IPR043133">
    <property type="entry name" value="GTP-CH-I_C/QueF"/>
</dbReference>
<evidence type="ECO:0000313" key="9">
    <source>
        <dbReference type="EMBL" id="MDP7735204.1"/>
    </source>
</evidence>
<dbReference type="FunFam" id="3.30.1130.10:FF:000001">
    <property type="entry name" value="GTP cyclohydrolase 1"/>
    <property type="match status" value="1"/>
</dbReference>
<dbReference type="InterPro" id="IPR043134">
    <property type="entry name" value="GTP-CH-I_N"/>
</dbReference>
<reference evidence="9" key="1">
    <citation type="submission" date="2023-06" db="EMBL/GenBank/DDBJ databases">
        <title>Identification of two novel mycobacterium reveal diversities and complexities of Mycobacterium gordonae clade.</title>
        <authorList>
            <person name="Matsumoto Y."/>
            <person name="Nakamura S."/>
            <person name="Motooka D."/>
            <person name="Fukushima K."/>
        </authorList>
    </citation>
    <scope>NUCLEOTIDE SEQUENCE</scope>
    <source>
        <strain evidence="9">TY812</strain>
    </source>
</reference>
<evidence type="ECO:0000313" key="10">
    <source>
        <dbReference type="Proteomes" id="UP001229081"/>
    </source>
</evidence>
<evidence type="ECO:0000256" key="3">
    <source>
        <dbReference type="ARBA" id="ARBA00012715"/>
    </source>
</evidence>
<dbReference type="GO" id="GO:0003934">
    <property type="term" value="F:GTP cyclohydrolase I activity"/>
    <property type="evidence" value="ECO:0007669"/>
    <property type="project" value="UniProtKB-EC"/>
</dbReference>
<gene>
    <name evidence="9" type="ORF">QXL92_10675</name>
</gene>
<dbReference type="GO" id="GO:0005525">
    <property type="term" value="F:GTP binding"/>
    <property type="evidence" value="ECO:0007669"/>
    <property type="project" value="TreeGrafter"/>
</dbReference>
<proteinExistence type="predicted"/>
<evidence type="ECO:0000256" key="1">
    <source>
        <dbReference type="ARBA" id="ARBA00001052"/>
    </source>
</evidence>
<dbReference type="GO" id="GO:0006729">
    <property type="term" value="P:tetrahydrobiopterin biosynthetic process"/>
    <property type="evidence" value="ECO:0007669"/>
    <property type="project" value="TreeGrafter"/>
</dbReference>
<dbReference type="SUPFAM" id="SSF55620">
    <property type="entry name" value="Tetrahydrobiopterin biosynthesis enzymes-like"/>
    <property type="match status" value="1"/>
</dbReference>
<dbReference type="InterPro" id="IPR020602">
    <property type="entry name" value="GTP_CycHdrlase_I_dom"/>
</dbReference>
<dbReference type="Gene3D" id="1.10.286.10">
    <property type="match status" value="1"/>
</dbReference>